<evidence type="ECO:0000256" key="3">
    <source>
        <dbReference type="ARBA" id="ARBA00022729"/>
    </source>
</evidence>
<evidence type="ECO:0000256" key="2">
    <source>
        <dbReference type="ARBA" id="ARBA00022448"/>
    </source>
</evidence>
<keyword evidence="2" id="KW-0813">Transport</keyword>
<gene>
    <name evidence="7" type="ORF">ACFFHW_05425</name>
</gene>
<evidence type="ECO:0000256" key="4">
    <source>
        <dbReference type="ARBA" id="ARBA00022970"/>
    </source>
</evidence>
<dbReference type="CDD" id="cd06346">
    <property type="entry name" value="PBP1_ABC_ligand_binding-like"/>
    <property type="match status" value="1"/>
</dbReference>
<dbReference type="InterPro" id="IPR051010">
    <property type="entry name" value="BCAA_transport"/>
</dbReference>
<dbReference type="Proteomes" id="UP001589814">
    <property type="component" value="Unassembled WGS sequence"/>
</dbReference>
<keyword evidence="3 5" id="KW-0732">Signal</keyword>
<dbReference type="PANTHER" id="PTHR30483">
    <property type="entry name" value="LEUCINE-SPECIFIC-BINDING PROTEIN"/>
    <property type="match status" value="1"/>
</dbReference>
<organism evidence="7 8">
    <name type="scientific">Kushneria aurantia</name>
    <dbReference type="NCBI Taxonomy" id="504092"/>
    <lineage>
        <taxon>Bacteria</taxon>
        <taxon>Pseudomonadati</taxon>
        <taxon>Pseudomonadota</taxon>
        <taxon>Gammaproteobacteria</taxon>
        <taxon>Oceanospirillales</taxon>
        <taxon>Halomonadaceae</taxon>
        <taxon>Kushneria</taxon>
    </lineage>
</organism>
<dbReference type="PRINTS" id="PR00337">
    <property type="entry name" value="LEUILEVALBP"/>
</dbReference>
<comment type="caution">
    <text evidence="7">The sequence shown here is derived from an EMBL/GenBank/DDBJ whole genome shotgun (WGS) entry which is preliminary data.</text>
</comment>
<feature type="chain" id="PRO_5045415874" evidence="5">
    <location>
        <begin position="23"/>
        <end position="400"/>
    </location>
</feature>
<accession>A0ABV6G1A9</accession>
<proteinExistence type="inferred from homology"/>
<dbReference type="InterPro" id="IPR028081">
    <property type="entry name" value="Leu-bd"/>
</dbReference>
<dbReference type="SUPFAM" id="SSF53822">
    <property type="entry name" value="Periplasmic binding protein-like I"/>
    <property type="match status" value="1"/>
</dbReference>
<dbReference type="InterPro" id="IPR028082">
    <property type="entry name" value="Peripla_BP_I"/>
</dbReference>
<evidence type="ECO:0000256" key="1">
    <source>
        <dbReference type="ARBA" id="ARBA00010062"/>
    </source>
</evidence>
<keyword evidence="8" id="KW-1185">Reference proteome</keyword>
<reference evidence="7 8" key="1">
    <citation type="submission" date="2024-09" db="EMBL/GenBank/DDBJ databases">
        <authorList>
            <person name="Sun Q."/>
            <person name="Mori K."/>
        </authorList>
    </citation>
    <scope>NUCLEOTIDE SEQUENCE [LARGE SCALE GENOMIC DNA]</scope>
    <source>
        <strain evidence="7 8">CCM 7415</strain>
    </source>
</reference>
<dbReference type="PROSITE" id="PS51257">
    <property type="entry name" value="PROKAR_LIPOPROTEIN"/>
    <property type="match status" value="1"/>
</dbReference>
<dbReference type="Gene3D" id="3.40.50.2300">
    <property type="match status" value="2"/>
</dbReference>
<feature type="domain" description="Leucine-binding protein" evidence="6">
    <location>
        <begin position="24"/>
        <end position="336"/>
    </location>
</feature>
<protein>
    <submittedName>
        <fullName evidence="7">ABC transporter substrate-binding protein</fullName>
    </submittedName>
</protein>
<keyword evidence="4" id="KW-0029">Amino-acid transport</keyword>
<feature type="signal peptide" evidence="5">
    <location>
        <begin position="1"/>
        <end position="22"/>
    </location>
</feature>
<dbReference type="InterPro" id="IPR000709">
    <property type="entry name" value="Leu_Ile_Val-bd"/>
</dbReference>
<evidence type="ECO:0000313" key="7">
    <source>
        <dbReference type="EMBL" id="MFC0267439.1"/>
    </source>
</evidence>
<sequence length="400" mass="41049">MKKTVLALAIAASSACAGVAQADVKVGFLGGFTGPIESMTPSIVAGAQLAMQEVNDQGGLLDGEQMVMPSGDTTCSDAAAASNAADRMVNSEQVTAIVGALCTGATIASANNAAIPGNVVMVSPASTAPAVTDLEDNDLVYRTVPSDAFQGQQLARLLLSKGIDNVAVTYVNNDYGQGLDNAFTKAFENDGGTVAANLAHEDNRADYRSEIGQLSASGAPTLVVLAYADSSGQTLLRQAYESGAFTQFAGADGMASNDLIEAVGPDVLEGMIATRPGSPDTQGTETFDKLAEAADIDPNAVFTAQSYDAAFLLALAIEKNGSADREGLSQALREVASAPGETILPGEWEKAKRLIDDGQDVDYEGAAGSQDFDDNGDVPGFVVEMVVENGQFVTKGPVGE</sequence>
<name>A0ABV6G1A9_9GAMM</name>
<dbReference type="Pfam" id="PF13458">
    <property type="entry name" value="Peripla_BP_6"/>
    <property type="match status" value="1"/>
</dbReference>
<dbReference type="RefSeq" id="WP_019952667.1">
    <property type="nucleotide sequence ID" value="NZ_JBHLVX010000019.1"/>
</dbReference>
<evidence type="ECO:0000313" key="8">
    <source>
        <dbReference type="Proteomes" id="UP001589814"/>
    </source>
</evidence>
<evidence type="ECO:0000259" key="6">
    <source>
        <dbReference type="Pfam" id="PF13458"/>
    </source>
</evidence>
<evidence type="ECO:0000256" key="5">
    <source>
        <dbReference type="SAM" id="SignalP"/>
    </source>
</evidence>
<dbReference type="PANTHER" id="PTHR30483:SF6">
    <property type="entry name" value="PERIPLASMIC BINDING PROTEIN OF ABC TRANSPORTER FOR NATURAL AMINO ACIDS"/>
    <property type="match status" value="1"/>
</dbReference>
<comment type="similarity">
    <text evidence="1">Belongs to the leucine-binding protein family.</text>
</comment>
<dbReference type="EMBL" id="JBHLVX010000019">
    <property type="protein sequence ID" value="MFC0267439.1"/>
    <property type="molecule type" value="Genomic_DNA"/>
</dbReference>